<dbReference type="Proteomes" id="UP000595140">
    <property type="component" value="Unassembled WGS sequence"/>
</dbReference>
<dbReference type="PANTHER" id="PTHR47003:SF3">
    <property type="entry name" value="SMALL RIBOSOMAL SUBUNIT PROTEIN MS81 (RPPR8)"/>
    <property type="match status" value="1"/>
</dbReference>
<dbReference type="InterPro" id="IPR002885">
    <property type="entry name" value="PPR_rpt"/>
</dbReference>
<keyword evidence="4" id="KW-1185">Reference proteome</keyword>
<dbReference type="Pfam" id="PF01535">
    <property type="entry name" value="PPR"/>
    <property type="match status" value="1"/>
</dbReference>
<dbReference type="NCBIfam" id="TIGR00756">
    <property type="entry name" value="PPR"/>
    <property type="match status" value="1"/>
</dbReference>
<accession>A0A484JYQ9</accession>
<sequence>MKALKIFGITPGHSQQSKIVYYLSLYGKNDEVDVLVTDMDSSGSGLSYKAWASLVDGYCKVDNFSKASDVYERMITKEGLSHAKRKQESSVWHIVPRVELKIRF</sequence>
<evidence type="ECO:0000313" key="4">
    <source>
        <dbReference type="Proteomes" id="UP000595140"/>
    </source>
</evidence>
<proteinExistence type="predicted"/>
<dbReference type="EMBL" id="OOIL02000001">
    <property type="protein sequence ID" value="VFQ58443.1"/>
    <property type="molecule type" value="Genomic_DNA"/>
</dbReference>
<dbReference type="OrthoDB" id="185373at2759"/>
<dbReference type="PANTHER" id="PTHR47003">
    <property type="entry name" value="OS01G0970900 PROTEIN"/>
    <property type="match status" value="1"/>
</dbReference>
<dbReference type="Gene3D" id="1.25.40.10">
    <property type="entry name" value="Tetratricopeptide repeat domain"/>
    <property type="match status" value="1"/>
</dbReference>
<dbReference type="AlphaFoldDB" id="A0A484JYQ9"/>
<keyword evidence="1" id="KW-0677">Repeat</keyword>
<dbReference type="InterPro" id="IPR044578">
    <property type="entry name" value="BIR6-like"/>
</dbReference>
<gene>
    <name evidence="3" type="ORF">CCAM_LOCUS219</name>
</gene>
<evidence type="ECO:0000256" key="1">
    <source>
        <dbReference type="ARBA" id="ARBA00022737"/>
    </source>
</evidence>
<evidence type="ECO:0000256" key="2">
    <source>
        <dbReference type="PROSITE-ProRule" id="PRU00708"/>
    </source>
</evidence>
<organism evidence="3 4">
    <name type="scientific">Cuscuta campestris</name>
    <dbReference type="NCBI Taxonomy" id="132261"/>
    <lineage>
        <taxon>Eukaryota</taxon>
        <taxon>Viridiplantae</taxon>
        <taxon>Streptophyta</taxon>
        <taxon>Embryophyta</taxon>
        <taxon>Tracheophyta</taxon>
        <taxon>Spermatophyta</taxon>
        <taxon>Magnoliopsida</taxon>
        <taxon>eudicotyledons</taxon>
        <taxon>Gunneridae</taxon>
        <taxon>Pentapetalae</taxon>
        <taxon>asterids</taxon>
        <taxon>lamiids</taxon>
        <taxon>Solanales</taxon>
        <taxon>Convolvulaceae</taxon>
        <taxon>Cuscuteae</taxon>
        <taxon>Cuscuta</taxon>
        <taxon>Cuscuta subgen. Grammica</taxon>
        <taxon>Cuscuta sect. Cleistogrammica</taxon>
    </lineage>
</organism>
<protein>
    <recommendedName>
        <fullName evidence="5">Pentatricopeptide repeat-containing protein</fullName>
    </recommendedName>
</protein>
<reference evidence="3 4" key="1">
    <citation type="submission" date="2018-04" db="EMBL/GenBank/DDBJ databases">
        <authorList>
            <person name="Vogel A."/>
        </authorList>
    </citation>
    <scope>NUCLEOTIDE SEQUENCE [LARGE SCALE GENOMIC DNA]</scope>
</reference>
<dbReference type="GO" id="GO:0008380">
    <property type="term" value="P:RNA splicing"/>
    <property type="evidence" value="ECO:0007669"/>
    <property type="project" value="InterPro"/>
</dbReference>
<evidence type="ECO:0008006" key="5">
    <source>
        <dbReference type="Google" id="ProtNLM"/>
    </source>
</evidence>
<dbReference type="PROSITE" id="PS51375">
    <property type="entry name" value="PPR"/>
    <property type="match status" value="1"/>
</dbReference>
<evidence type="ECO:0000313" key="3">
    <source>
        <dbReference type="EMBL" id="VFQ58443.1"/>
    </source>
</evidence>
<feature type="repeat" description="PPR" evidence="2">
    <location>
        <begin position="47"/>
        <end position="77"/>
    </location>
</feature>
<dbReference type="InterPro" id="IPR011990">
    <property type="entry name" value="TPR-like_helical_dom_sf"/>
</dbReference>
<name>A0A484JYQ9_9ASTE</name>